<accession>A0ABW0YND6</accession>
<dbReference type="Proteomes" id="UP001596142">
    <property type="component" value="Unassembled WGS sequence"/>
</dbReference>
<gene>
    <name evidence="2" type="ORF">ACFPU1_10775</name>
</gene>
<sequence>MEKQKYYVNLNPISMDDISPVKIEDSDLIQYEVECTPDELQDLQKLLSETQSHDFDTKNLMPNRSLNEKIPESDRKEFQHDLDKVFEVIYQYGSPITRQQIEEIHLVNDEPKRNMRHGTKTQFQQK</sequence>
<feature type="region of interest" description="Disordered" evidence="1">
    <location>
        <begin position="54"/>
        <end position="74"/>
    </location>
</feature>
<evidence type="ECO:0000313" key="3">
    <source>
        <dbReference type="Proteomes" id="UP001596142"/>
    </source>
</evidence>
<evidence type="ECO:0000256" key="1">
    <source>
        <dbReference type="SAM" id="MobiDB-lite"/>
    </source>
</evidence>
<protein>
    <submittedName>
        <fullName evidence="2">Uncharacterized protein</fullName>
    </submittedName>
</protein>
<name>A0ABW0YND6_9BACI</name>
<evidence type="ECO:0000313" key="2">
    <source>
        <dbReference type="EMBL" id="MFC5713271.1"/>
    </source>
</evidence>
<keyword evidence="3" id="KW-1185">Reference proteome</keyword>
<reference evidence="3" key="1">
    <citation type="journal article" date="2019" name="Int. J. Syst. Evol. Microbiol.">
        <title>The Global Catalogue of Microorganisms (GCM) 10K type strain sequencing project: providing services to taxonomists for standard genome sequencing and annotation.</title>
        <authorList>
            <consortium name="The Broad Institute Genomics Platform"/>
            <consortium name="The Broad Institute Genome Sequencing Center for Infectious Disease"/>
            <person name="Wu L."/>
            <person name="Ma J."/>
        </authorList>
    </citation>
    <scope>NUCLEOTIDE SEQUENCE [LARGE SCALE GENOMIC DNA]</scope>
    <source>
        <strain evidence="3">CECT 7184</strain>
    </source>
</reference>
<organism evidence="2 3">
    <name type="scientific">Thalassorhabdus alkalitolerans</name>
    <dbReference type="NCBI Taxonomy" id="2282697"/>
    <lineage>
        <taxon>Bacteria</taxon>
        <taxon>Bacillati</taxon>
        <taxon>Bacillota</taxon>
        <taxon>Bacilli</taxon>
        <taxon>Bacillales</taxon>
        <taxon>Bacillaceae</taxon>
        <taxon>Thalassorhabdus</taxon>
    </lineage>
</organism>
<dbReference type="RefSeq" id="WP_100400749.1">
    <property type="nucleotide sequence ID" value="NZ_JBHSOZ010000004.1"/>
</dbReference>
<comment type="caution">
    <text evidence="2">The sequence shown here is derived from an EMBL/GenBank/DDBJ whole genome shotgun (WGS) entry which is preliminary data.</text>
</comment>
<dbReference type="EMBL" id="JBHSOZ010000004">
    <property type="protein sequence ID" value="MFC5713271.1"/>
    <property type="molecule type" value="Genomic_DNA"/>
</dbReference>
<proteinExistence type="predicted"/>